<gene>
    <name evidence="3" type="ORF">GKIL_3344</name>
</gene>
<protein>
    <submittedName>
        <fullName evidence="3">Glycosyl transferase group 1</fullName>
    </submittedName>
</protein>
<dbReference type="STRING" id="1183438.GKIL_3344"/>
<accession>U5QPH5</accession>
<dbReference type="OrthoDB" id="9797829at2"/>
<evidence type="ECO:0000256" key="1">
    <source>
        <dbReference type="ARBA" id="ARBA00022679"/>
    </source>
</evidence>
<dbReference type="Gene3D" id="3.40.50.2000">
    <property type="entry name" value="Glycogen Phosphorylase B"/>
    <property type="match status" value="2"/>
</dbReference>
<dbReference type="EMBL" id="CP003587">
    <property type="protein sequence ID" value="AGY59590.1"/>
    <property type="molecule type" value="Genomic_DNA"/>
</dbReference>
<dbReference type="GO" id="GO:0016757">
    <property type="term" value="F:glycosyltransferase activity"/>
    <property type="evidence" value="ECO:0007669"/>
    <property type="project" value="InterPro"/>
</dbReference>
<reference evidence="3 4" key="1">
    <citation type="journal article" date="2013" name="PLoS ONE">
        <title>Cultivation and Complete Genome Sequencing of Gloeobacter kilaueensis sp. nov., from a Lava Cave in Kilauea Caldera, Hawai'i.</title>
        <authorList>
            <person name="Saw J.H."/>
            <person name="Schatz M."/>
            <person name="Brown M.V."/>
            <person name="Kunkel D.D."/>
            <person name="Foster J.S."/>
            <person name="Shick H."/>
            <person name="Christensen S."/>
            <person name="Hou S."/>
            <person name="Wan X."/>
            <person name="Donachie S.P."/>
        </authorList>
    </citation>
    <scope>NUCLEOTIDE SEQUENCE [LARGE SCALE GENOMIC DNA]</scope>
    <source>
        <strain evidence="4">JS</strain>
    </source>
</reference>
<dbReference type="SUPFAM" id="SSF53756">
    <property type="entry name" value="UDP-Glycosyltransferase/glycogen phosphorylase"/>
    <property type="match status" value="1"/>
</dbReference>
<sequence length="375" mass="41753">MKVLLVANYRPDEQQSMLRFAALLASGLKQAGVQVRVVAPEPRLLPLFKATPAPVRKWVAYLDKFVLFTGTLWTQRPWADIVHICDHSNAIYAHFLPGASVTCHDLLAVRGALGEDTDCPATLTGKLLQRLILSGLRRSRLVICDSTHTQGDLQRLAGRQLDAPVVLLGLNRPYRPLPPDEIQARLAALPDLWTRPYLLHVGSALARKNREGVLRIFALAHRHWDGQVVLAGEPAGPALRELAQQLGIAHRLIEVPSPDDERLEALYSGAHALLFPSRFEGFGWPPLEAQQCHCPVICSDTTSLPEVVANSALVFSLDDEQGMASAILRLTDPHERSIWIARGRQNIERFRPERMIDEYLGHYRRLLATPGPDRA</sequence>
<dbReference type="RefSeq" id="WP_023174881.1">
    <property type="nucleotide sequence ID" value="NC_022600.1"/>
</dbReference>
<name>U5QPH5_GLOK1</name>
<dbReference type="Pfam" id="PF00534">
    <property type="entry name" value="Glycos_transf_1"/>
    <property type="match status" value="1"/>
</dbReference>
<dbReference type="PANTHER" id="PTHR46401:SF2">
    <property type="entry name" value="GLYCOSYLTRANSFERASE WBBK-RELATED"/>
    <property type="match status" value="1"/>
</dbReference>
<dbReference type="InterPro" id="IPR001296">
    <property type="entry name" value="Glyco_trans_1"/>
</dbReference>
<feature type="domain" description="Glycosyl transferase family 1" evidence="2">
    <location>
        <begin position="195"/>
        <end position="345"/>
    </location>
</feature>
<dbReference type="PANTHER" id="PTHR46401">
    <property type="entry name" value="GLYCOSYLTRANSFERASE WBBK-RELATED"/>
    <property type="match status" value="1"/>
</dbReference>
<dbReference type="GO" id="GO:0009103">
    <property type="term" value="P:lipopolysaccharide biosynthetic process"/>
    <property type="evidence" value="ECO:0007669"/>
    <property type="project" value="TreeGrafter"/>
</dbReference>
<proteinExistence type="predicted"/>
<dbReference type="Proteomes" id="UP000017396">
    <property type="component" value="Chromosome"/>
</dbReference>
<dbReference type="eggNOG" id="COG0438">
    <property type="taxonomic scope" value="Bacteria"/>
</dbReference>
<dbReference type="HOGENOM" id="CLU_009583_27_1_3"/>
<keyword evidence="1 3" id="KW-0808">Transferase</keyword>
<dbReference type="KEGG" id="glj:GKIL_3344"/>
<keyword evidence="4" id="KW-1185">Reference proteome</keyword>
<dbReference type="CDD" id="cd03809">
    <property type="entry name" value="GT4_MtfB-like"/>
    <property type="match status" value="1"/>
</dbReference>
<organism evidence="3 4">
    <name type="scientific">Gloeobacter kilaueensis (strain ATCC BAA-2537 / CCAP 1431/1 / ULC 316 / JS1)</name>
    <dbReference type="NCBI Taxonomy" id="1183438"/>
    <lineage>
        <taxon>Bacteria</taxon>
        <taxon>Bacillati</taxon>
        <taxon>Cyanobacteriota</taxon>
        <taxon>Cyanophyceae</taxon>
        <taxon>Gloeobacterales</taxon>
        <taxon>Gloeobacteraceae</taxon>
        <taxon>Gloeobacter</taxon>
    </lineage>
</organism>
<evidence type="ECO:0000259" key="2">
    <source>
        <dbReference type="Pfam" id="PF00534"/>
    </source>
</evidence>
<evidence type="ECO:0000313" key="4">
    <source>
        <dbReference type="Proteomes" id="UP000017396"/>
    </source>
</evidence>
<evidence type="ECO:0000313" key="3">
    <source>
        <dbReference type="EMBL" id="AGY59590.1"/>
    </source>
</evidence>
<dbReference type="AlphaFoldDB" id="U5QPH5"/>